<proteinExistence type="predicted"/>
<keyword evidence="4 6" id="KW-1133">Transmembrane helix</keyword>
<evidence type="ECO:0000313" key="8">
    <source>
        <dbReference type="EMBL" id="MFB9330665.1"/>
    </source>
</evidence>
<keyword evidence="2" id="KW-1003">Cell membrane</keyword>
<evidence type="ECO:0000256" key="2">
    <source>
        <dbReference type="ARBA" id="ARBA00022475"/>
    </source>
</evidence>
<evidence type="ECO:0000256" key="4">
    <source>
        <dbReference type="ARBA" id="ARBA00022989"/>
    </source>
</evidence>
<feature type="transmembrane region" description="Helical" evidence="6">
    <location>
        <begin position="111"/>
        <end position="136"/>
    </location>
</feature>
<evidence type="ECO:0000256" key="5">
    <source>
        <dbReference type="ARBA" id="ARBA00023136"/>
    </source>
</evidence>
<organism evidence="8 9">
    <name type="scientific">Paenibacillus aurantiacus</name>
    <dbReference type="NCBI Taxonomy" id="1936118"/>
    <lineage>
        <taxon>Bacteria</taxon>
        <taxon>Bacillati</taxon>
        <taxon>Bacillota</taxon>
        <taxon>Bacilli</taxon>
        <taxon>Bacillales</taxon>
        <taxon>Paenibacillaceae</taxon>
        <taxon>Paenibacillus</taxon>
    </lineage>
</organism>
<dbReference type="EMBL" id="JBHMDO010000052">
    <property type="protein sequence ID" value="MFB9330665.1"/>
    <property type="molecule type" value="Genomic_DNA"/>
</dbReference>
<accession>A0ABV5KZK5</accession>
<gene>
    <name evidence="8" type="ORF">ACFFSY_32390</name>
</gene>
<keyword evidence="5 6" id="KW-0472">Membrane</keyword>
<reference evidence="8 9" key="1">
    <citation type="submission" date="2024-09" db="EMBL/GenBank/DDBJ databases">
        <authorList>
            <person name="Sun Q."/>
            <person name="Mori K."/>
        </authorList>
    </citation>
    <scope>NUCLEOTIDE SEQUENCE [LARGE SCALE GENOMIC DNA]</scope>
    <source>
        <strain evidence="8 9">TISTR 2452</strain>
    </source>
</reference>
<keyword evidence="7" id="KW-0732">Signal</keyword>
<feature type="transmembrane region" description="Helical" evidence="6">
    <location>
        <begin position="39"/>
        <end position="59"/>
    </location>
</feature>
<sequence>MGLLLSYMLLGLSLSAPIGPVNAAQLDTGIKKGFLHSWFVGIGAMVADMVYMLLVYLGLVHFIAIPFMKSFLWLFGCFVLVYTGVEGLMRAEKLQLSAIGPQNIQPLSKSFLSGFLMSLSNPMTILFWVGIYGSVIAEAAVSHTGTKLLICSLAILLGIMLWDLTMASIASSFRRWLSDRLLRVIATLSGCSLIAFGLYFGFEASRLMFG</sequence>
<dbReference type="Pfam" id="PF01810">
    <property type="entry name" value="LysE"/>
    <property type="match status" value="1"/>
</dbReference>
<feature type="signal peptide" evidence="7">
    <location>
        <begin position="1"/>
        <end position="23"/>
    </location>
</feature>
<name>A0ABV5KZK5_9BACL</name>
<keyword evidence="3 6" id="KW-0812">Transmembrane</keyword>
<dbReference type="Proteomes" id="UP001589747">
    <property type="component" value="Unassembled WGS sequence"/>
</dbReference>
<keyword evidence="9" id="KW-1185">Reference proteome</keyword>
<feature type="chain" id="PRO_5046987668" evidence="7">
    <location>
        <begin position="24"/>
        <end position="210"/>
    </location>
</feature>
<feature type="transmembrane region" description="Helical" evidence="6">
    <location>
        <begin position="148"/>
        <end position="169"/>
    </location>
</feature>
<feature type="transmembrane region" description="Helical" evidence="6">
    <location>
        <begin position="71"/>
        <end position="91"/>
    </location>
</feature>
<evidence type="ECO:0000256" key="3">
    <source>
        <dbReference type="ARBA" id="ARBA00022692"/>
    </source>
</evidence>
<feature type="transmembrane region" description="Helical" evidence="6">
    <location>
        <begin position="181"/>
        <end position="202"/>
    </location>
</feature>
<comment type="subcellular location">
    <subcellularLocation>
        <location evidence="1">Cell membrane</location>
        <topology evidence="1">Multi-pass membrane protein</topology>
    </subcellularLocation>
</comment>
<dbReference type="RefSeq" id="WP_377502209.1">
    <property type="nucleotide sequence ID" value="NZ_JBHMDO010000052.1"/>
</dbReference>
<evidence type="ECO:0000313" key="9">
    <source>
        <dbReference type="Proteomes" id="UP001589747"/>
    </source>
</evidence>
<dbReference type="PANTHER" id="PTHR30086:SF6">
    <property type="entry name" value="AMINO ACID EFFLUX PROTEIN YCGF-RELATED"/>
    <property type="match status" value="1"/>
</dbReference>
<evidence type="ECO:0000256" key="1">
    <source>
        <dbReference type="ARBA" id="ARBA00004651"/>
    </source>
</evidence>
<evidence type="ECO:0000256" key="6">
    <source>
        <dbReference type="SAM" id="Phobius"/>
    </source>
</evidence>
<protein>
    <submittedName>
        <fullName evidence="8">LysE family transporter</fullName>
    </submittedName>
</protein>
<evidence type="ECO:0000256" key="7">
    <source>
        <dbReference type="SAM" id="SignalP"/>
    </source>
</evidence>
<comment type="caution">
    <text evidence="8">The sequence shown here is derived from an EMBL/GenBank/DDBJ whole genome shotgun (WGS) entry which is preliminary data.</text>
</comment>
<dbReference type="PANTHER" id="PTHR30086">
    <property type="entry name" value="ARGININE EXPORTER PROTEIN ARGO"/>
    <property type="match status" value="1"/>
</dbReference>
<dbReference type="InterPro" id="IPR001123">
    <property type="entry name" value="LeuE-type"/>
</dbReference>